<proteinExistence type="predicted"/>
<evidence type="ECO:0000313" key="3">
    <source>
        <dbReference type="EMBL" id="EFJ31285.1"/>
    </source>
</evidence>
<evidence type="ECO:0000256" key="2">
    <source>
        <dbReference type="SAM" id="SignalP"/>
    </source>
</evidence>
<reference evidence="3 4" key="1">
    <citation type="journal article" date="2011" name="Science">
        <title>The Selaginella genome identifies genetic changes associated with the evolution of vascular plants.</title>
        <authorList>
            <person name="Banks J.A."/>
            <person name="Nishiyama T."/>
            <person name="Hasebe M."/>
            <person name="Bowman J.L."/>
            <person name="Gribskov M."/>
            <person name="dePamphilis C."/>
            <person name="Albert V.A."/>
            <person name="Aono N."/>
            <person name="Aoyama T."/>
            <person name="Ambrose B.A."/>
            <person name="Ashton N.W."/>
            <person name="Axtell M.J."/>
            <person name="Barker E."/>
            <person name="Barker M.S."/>
            <person name="Bennetzen J.L."/>
            <person name="Bonawitz N.D."/>
            <person name="Chapple C."/>
            <person name="Cheng C."/>
            <person name="Correa L.G."/>
            <person name="Dacre M."/>
            <person name="DeBarry J."/>
            <person name="Dreyer I."/>
            <person name="Elias M."/>
            <person name="Engstrom E.M."/>
            <person name="Estelle M."/>
            <person name="Feng L."/>
            <person name="Finet C."/>
            <person name="Floyd S.K."/>
            <person name="Frommer W.B."/>
            <person name="Fujita T."/>
            <person name="Gramzow L."/>
            <person name="Gutensohn M."/>
            <person name="Harholt J."/>
            <person name="Hattori M."/>
            <person name="Heyl A."/>
            <person name="Hirai T."/>
            <person name="Hiwatashi Y."/>
            <person name="Ishikawa M."/>
            <person name="Iwata M."/>
            <person name="Karol K.G."/>
            <person name="Koehler B."/>
            <person name="Kolukisaoglu U."/>
            <person name="Kubo M."/>
            <person name="Kurata T."/>
            <person name="Lalonde S."/>
            <person name="Li K."/>
            <person name="Li Y."/>
            <person name="Litt A."/>
            <person name="Lyons E."/>
            <person name="Manning G."/>
            <person name="Maruyama T."/>
            <person name="Michael T.P."/>
            <person name="Mikami K."/>
            <person name="Miyazaki S."/>
            <person name="Morinaga S."/>
            <person name="Murata T."/>
            <person name="Mueller-Roeber B."/>
            <person name="Nelson D.R."/>
            <person name="Obara M."/>
            <person name="Oguri Y."/>
            <person name="Olmstead R.G."/>
            <person name="Onodera N."/>
            <person name="Petersen B.L."/>
            <person name="Pils B."/>
            <person name="Prigge M."/>
            <person name="Rensing S.A."/>
            <person name="Riano-Pachon D.M."/>
            <person name="Roberts A.W."/>
            <person name="Sato Y."/>
            <person name="Scheller H.V."/>
            <person name="Schulz B."/>
            <person name="Schulz C."/>
            <person name="Shakirov E.V."/>
            <person name="Shibagaki N."/>
            <person name="Shinohara N."/>
            <person name="Shippen D.E."/>
            <person name="Soerensen I."/>
            <person name="Sotooka R."/>
            <person name="Sugimoto N."/>
            <person name="Sugita M."/>
            <person name="Sumikawa N."/>
            <person name="Tanurdzic M."/>
            <person name="Theissen G."/>
            <person name="Ulvskov P."/>
            <person name="Wakazuki S."/>
            <person name="Weng J.K."/>
            <person name="Willats W.W."/>
            <person name="Wipf D."/>
            <person name="Wolf P.G."/>
            <person name="Yang L."/>
            <person name="Zimmer A.D."/>
            <person name="Zhu Q."/>
            <person name="Mitros T."/>
            <person name="Hellsten U."/>
            <person name="Loque D."/>
            <person name="Otillar R."/>
            <person name="Salamov A."/>
            <person name="Schmutz J."/>
            <person name="Shapiro H."/>
            <person name="Lindquist E."/>
            <person name="Lucas S."/>
            <person name="Rokhsar D."/>
            <person name="Grigoriev I.V."/>
        </authorList>
    </citation>
    <scope>NUCLEOTIDE SEQUENCE [LARGE SCALE GENOMIC DNA]</scope>
</reference>
<dbReference type="AlphaFoldDB" id="D8RA83"/>
<evidence type="ECO:0000256" key="1">
    <source>
        <dbReference type="SAM" id="MobiDB-lite"/>
    </source>
</evidence>
<organism evidence="4">
    <name type="scientific">Selaginella moellendorffii</name>
    <name type="common">Spikemoss</name>
    <dbReference type="NCBI Taxonomy" id="88036"/>
    <lineage>
        <taxon>Eukaryota</taxon>
        <taxon>Viridiplantae</taxon>
        <taxon>Streptophyta</taxon>
        <taxon>Embryophyta</taxon>
        <taxon>Tracheophyta</taxon>
        <taxon>Lycopodiopsida</taxon>
        <taxon>Selaginellales</taxon>
        <taxon>Selaginellaceae</taxon>
        <taxon>Selaginella</taxon>
    </lineage>
</organism>
<feature type="chain" id="PRO_5003121630" evidence="2">
    <location>
        <begin position="24"/>
        <end position="165"/>
    </location>
</feature>
<name>D8RA83_SELML</name>
<protein>
    <submittedName>
        <fullName evidence="3">Uncharacterized protein</fullName>
    </submittedName>
</protein>
<sequence>METRLIFQLLLLLLLLLAGEIHQEHVGASGASLVSSADEAGALHHRKLLQDFTVQLSQAYNLEIPVVTTVVKGKSSPIHPAVNKESSSPMLPAVIKRRSSPIHPGPKHVSAFENGSPPSIDTKQAVRSGTPSNGKIVPGPPPTRNTFGGRLDSGPSSPIHCIKTC</sequence>
<accession>D8RA83</accession>
<evidence type="ECO:0000313" key="4">
    <source>
        <dbReference type="Proteomes" id="UP000001514"/>
    </source>
</evidence>
<dbReference type="InParanoid" id="D8RA83"/>
<dbReference type="KEGG" id="smo:SELMODRAFT_408874"/>
<feature type="compositionally biased region" description="Polar residues" evidence="1">
    <location>
        <begin position="116"/>
        <end position="133"/>
    </location>
</feature>
<dbReference type="Proteomes" id="UP000001514">
    <property type="component" value="Unassembled WGS sequence"/>
</dbReference>
<dbReference type="Gramene" id="EFJ31285">
    <property type="protein sequence ID" value="EFJ31285"/>
    <property type="gene ID" value="SELMODRAFT_408874"/>
</dbReference>
<dbReference type="EMBL" id="GL377574">
    <property type="protein sequence ID" value="EFJ31285.1"/>
    <property type="molecule type" value="Genomic_DNA"/>
</dbReference>
<feature type="signal peptide" evidence="2">
    <location>
        <begin position="1"/>
        <end position="23"/>
    </location>
</feature>
<keyword evidence="4" id="KW-1185">Reference proteome</keyword>
<keyword evidence="2" id="KW-0732">Signal</keyword>
<feature type="region of interest" description="Disordered" evidence="1">
    <location>
        <begin position="102"/>
        <end position="165"/>
    </location>
</feature>
<dbReference type="HOGENOM" id="CLU_1646606_0_0_1"/>
<gene>
    <name evidence="3" type="ORF">SELMODRAFT_408874</name>
</gene>